<proteinExistence type="predicted"/>
<feature type="compositionally biased region" description="Low complexity" evidence="1">
    <location>
        <begin position="1"/>
        <end position="11"/>
    </location>
</feature>
<dbReference type="Proteomes" id="UP000422989">
    <property type="component" value="Chromosome"/>
</dbReference>
<sequence length="446" mass="49401">MERAAGAPAVLPRRRRRTAAGSRTMATRARHPARGLRAPHPRASGLRPRDAQAHSRGAAQSARAAPPGRGDRRHGHRTGDHRGAAQSGAVPARRSRGRPPCGRASCLPLVDAPMITFGSAPHPDDIATTPQWWYACLYTGGMEAADDVIAGLLPPLLAEVRALGASRWFFIRYFDESGPHIRLRVFGPGRSLDRLVRTMTDLGAHLELIATAPRARQVELVPGAAAAILGSERRTVGQRVAVYEPEIDKYGGLEGVEIAEQMFEFSSELALWGVSEHEKGRSRDGLAALLLADTVGALCYGARAARWERRRSWSWRDYWMTHADWWTGARTGAAALRDRLERHASAHRHVVHERMRAVAAKPDVNAWRRRWFRAMDDYLATAGSLAVPRTPQHLAFHQNHMLMNRLGYLPREEALLGMHARDWMAPCPTEREKTGPDGPPDERTSS</sequence>
<accession>A0A6I6E299</accession>
<evidence type="ECO:0000313" key="3">
    <source>
        <dbReference type="EMBL" id="QGU28019.1"/>
    </source>
</evidence>
<evidence type="ECO:0000256" key="1">
    <source>
        <dbReference type="SAM" id="MobiDB-lite"/>
    </source>
</evidence>
<keyword evidence="4" id="KW-1185">Reference proteome</keyword>
<protein>
    <recommendedName>
        <fullName evidence="2">Thiopeptide-type bacteriocin biosynthesis domain-containing protein</fullName>
    </recommendedName>
</protein>
<feature type="compositionally biased region" description="Basic residues" evidence="1">
    <location>
        <begin position="28"/>
        <end position="40"/>
    </location>
</feature>
<evidence type="ECO:0000313" key="4">
    <source>
        <dbReference type="Proteomes" id="UP000422989"/>
    </source>
</evidence>
<dbReference type="OrthoDB" id="3607295at2"/>
<name>A0A6I6E299_9MICO</name>
<dbReference type="AlphaFoldDB" id="A0A6I6E299"/>
<feature type="region of interest" description="Disordered" evidence="1">
    <location>
        <begin position="1"/>
        <end position="100"/>
    </location>
</feature>
<reference evidence="3 4" key="1">
    <citation type="submission" date="2018-09" db="EMBL/GenBank/DDBJ databases">
        <title>Whole genome sequencing of Microbacterium oryzae strain MB-10T.</title>
        <authorList>
            <person name="Das S.K."/>
        </authorList>
    </citation>
    <scope>NUCLEOTIDE SEQUENCE [LARGE SCALE GENOMIC DNA]</scope>
    <source>
        <strain evidence="3 4">MB-10</strain>
    </source>
</reference>
<dbReference type="InterPro" id="IPR023809">
    <property type="entry name" value="Thiopep_bacteriocin_synth_dom"/>
</dbReference>
<organism evidence="3 4">
    <name type="scientific">Microbacterium oryzae</name>
    <dbReference type="NCBI Taxonomy" id="743009"/>
    <lineage>
        <taxon>Bacteria</taxon>
        <taxon>Bacillati</taxon>
        <taxon>Actinomycetota</taxon>
        <taxon>Actinomycetes</taxon>
        <taxon>Micrococcales</taxon>
        <taxon>Microbacteriaceae</taxon>
        <taxon>Microbacterium</taxon>
    </lineage>
</organism>
<dbReference type="KEGG" id="moj:D7D94_10310"/>
<gene>
    <name evidence="3" type="ORF">D7D94_10310</name>
</gene>
<dbReference type="Pfam" id="PF14028">
    <property type="entry name" value="Lant_dehydr_C"/>
    <property type="match status" value="1"/>
</dbReference>
<dbReference type="EMBL" id="CP032550">
    <property type="protein sequence ID" value="QGU28019.1"/>
    <property type="molecule type" value="Genomic_DNA"/>
</dbReference>
<feature type="compositionally biased region" description="Basic and acidic residues" evidence="1">
    <location>
        <begin position="429"/>
        <end position="446"/>
    </location>
</feature>
<feature type="domain" description="Thiopeptide-type bacteriocin biosynthesis" evidence="2">
    <location>
        <begin position="132"/>
        <end position="417"/>
    </location>
</feature>
<feature type="region of interest" description="Disordered" evidence="1">
    <location>
        <begin position="426"/>
        <end position="446"/>
    </location>
</feature>
<evidence type="ECO:0000259" key="2">
    <source>
        <dbReference type="Pfam" id="PF14028"/>
    </source>
</evidence>